<keyword evidence="3" id="KW-0238">DNA-binding</keyword>
<dbReference type="InterPro" id="IPR014284">
    <property type="entry name" value="RNA_pol_sigma-70_dom"/>
</dbReference>
<dbReference type="EMBL" id="ANNX02000031">
    <property type="protein sequence ID" value="KYC40001.1"/>
    <property type="molecule type" value="Genomic_DNA"/>
</dbReference>
<evidence type="ECO:0000256" key="3">
    <source>
        <dbReference type="ARBA" id="ARBA00023125"/>
    </source>
</evidence>
<dbReference type="RefSeq" id="WP_017747108.1">
    <property type="nucleotide sequence ID" value="NZ_KQ976354.1"/>
</dbReference>
<feature type="domain" description="RNA polymerase sigma-70 region 4" evidence="5">
    <location>
        <begin position="303"/>
        <end position="350"/>
    </location>
</feature>
<sequence length="395" mass="45878">MHPRNNLVEIFSTFLVFADDRFCRWVTDAKLRRSIANAIQQTPQETDEDFWISFLYNQLRKSSSVTLAKEHTIAYLQEPCYWTSQKIVASFATTQYKLSDCFQIAITQVDKIFKGFNPNSGSSLKNYASTVFGLAIRETFRQRHEIDICTDWGLLRKISKKRLEESLQAESFPRDTIVAYMTVWNCFKLLYVPTQAHTSRQLSKPDNQTWEAIAKAYNSQTHQQVHPQTLETWLLASAKAVRRYLYPNVTSFNAPVNSEDSGEWLDNIPSNELDSPLTYIIAQEEQQLRGSRQSEINQVLIEALTQLDPQARQILQLYYTQGLTQQQIAKQLQVQQYTVSRRLTKTRETLLKSLASWSQENLHISMTPDILKSTSAVMEEWLQVYYMQDKNQKVL</sequence>
<dbReference type="Pfam" id="PF04545">
    <property type="entry name" value="Sigma70_r4"/>
    <property type="match status" value="1"/>
</dbReference>
<keyword evidence="4" id="KW-0804">Transcription</keyword>
<keyword evidence="7" id="KW-1185">Reference proteome</keyword>
<dbReference type="AlphaFoldDB" id="A0A139X5L1"/>
<comment type="caution">
    <text evidence="6">The sequence shown here is derived from an EMBL/GenBank/DDBJ whole genome shotgun (WGS) entry which is preliminary data.</text>
</comment>
<keyword evidence="1" id="KW-0805">Transcription regulation</keyword>
<evidence type="ECO:0000313" key="7">
    <source>
        <dbReference type="Proteomes" id="UP000076925"/>
    </source>
</evidence>
<dbReference type="Gene3D" id="1.10.10.60">
    <property type="entry name" value="Homeodomain-like"/>
    <property type="match status" value="1"/>
</dbReference>
<dbReference type="InterPro" id="IPR007630">
    <property type="entry name" value="RNA_pol_sigma70_r4"/>
</dbReference>
<proteinExistence type="predicted"/>
<protein>
    <submittedName>
        <fullName evidence="6">Group 3/4 sigma-70 RNA polymerase sigma factor</fullName>
    </submittedName>
</protein>
<dbReference type="CDD" id="cd06171">
    <property type="entry name" value="Sigma70_r4"/>
    <property type="match status" value="1"/>
</dbReference>
<dbReference type="GO" id="GO:0003677">
    <property type="term" value="F:DNA binding"/>
    <property type="evidence" value="ECO:0007669"/>
    <property type="project" value="UniProtKB-KW"/>
</dbReference>
<dbReference type="InterPro" id="IPR013324">
    <property type="entry name" value="RNA_pol_sigma_r3/r4-like"/>
</dbReference>
<evidence type="ECO:0000256" key="1">
    <source>
        <dbReference type="ARBA" id="ARBA00023015"/>
    </source>
</evidence>
<evidence type="ECO:0000256" key="2">
    <source>
        <dbReference type="ARBA" id="ARBA00023082"/>
    </source>
</evidence>
<evidence type="ECO:0000313" key="6">
    <source>
        <dbReference type="EMBL" id="KYC40001.1"/>
    </source>
</evidence>
<dbReference type="Proteomes" id="UP000076925">
    <property type="component" value="Unassembled WGS sequence"/>
</dbReference>
<gene>
    <name evidence="6" type="ORF">WA1_29015</name>
</gene>
<dbReference type="PANTHER" id="PTHR30385">
    <property type="entry name" value="SIGMA FACTOR F FLAGELLAR"/>
    <property type="match status" value="1"/>
</dbReference>
<dbReference type="OrthoDB" id="527295at2"/>
<name>A0A139X5L1_9CYAN</name>
<dbReference type="GO" id="GO:0016987">
    <property type="term" value="F:sigma factor activity"/>
    <property type="evidence" value="ECO:0007669"/>
    <property type="project" value="UniProtKB-KW"/>
</dbReference>
<keyword evidence="2" id="KW-0731">Sigma factor</keyword>
<evidence type="ECO:0000259" key="5">
    <source>
        <dbReference type="Pfam" id="PF04545"/>
    </source>
</evidence>
<dbReference type="STRING" id="128403.WA1_29015"/>
<dbReference type="SUPFAM" id="SSF88659">
    <property type="entry name" value="Sigma3 and sigma4 domains of RNA polymerase sigma factors"/>
    <property type="match status" value="1"/>
</dbReference>
<accession>A0A139X5L1</accession>
<reference evidence="6 7" key="1">
    <citation type="journal article" date="2013" name="Genome Biol. Evol.">
        <title>Genomes of Stigonematalean cyanobacteria (subsection V) and the evolution of oxygenic photosynthesis from prokaryotes to plastids.</title>
        <authorList>
            <person name="Dagan T."/>
            <person name="Roettger M."/>
            <person name="Stucken K."/>
            <person name="Landan G."/>
            <person name="Koch R."/>
            <person name="Major P."/>
            <person name="Gould S.B."/>
            <person name="Goremykin V.V."/>
            <person name="Rippka R."/>
            <person name="Tandeau de Marsac N."/>
            <person name="Gugger M."/>
            <person name="Lockhart P.J."/>
            <person name="Allen J.F."/>
            <person name="Brune I."/>
            <person name="Maus I."/>
            <person name="Puhler A."/>
            <person name="Martin W.F."/>
        </authorList>
    </citation>
    <scope>NUCLEOTIDE SEQUENCE [LARGE SCALE GENOMIC DNA]</scope>
    <source>
        <strain evidence="6 7">PCC 7110</strain>
    </source>
</reference>
<dbReference type="NCBIfam" id="TIGR02937">
    <property type="entry name" value="sigma70-ECF"/>
    <property type="match status" value="1"/>
</dbReference>
<organism evidence="6 7">
    <name type="scientific">Scytonema hofmannii PCC 7110</name>
    <dbReference type="NCBI Taxonomy" id="128403"/>
    <lineage>
        <taxon>Bacteria</taxon>
        <taxon>Bacillati</taxon>
        <taxon>Cyanobacteriota</taxon>
        <taxon>Cyanophyceae</taxon>
        <taxon>Nostocales</taxon>
        <taxon>Scytonemataceae</taxon>
        <taxon>Scytonema</taxon>
    </lineage>
</organism>
<evidence type="ECO:0000256" key="4">
    <source>
        <dbReference type="ARBA" id="ARBA00023163"/>
    </source>
</evidence>
<dbReference type="PANTHER" id="PTHR30385:SF7">
    <property type="entry name" value="RNA POLYMERASE SIGMA FACTOR FLIA"/>
    <property type="match status" value="1"/>
</dbReference>
<dbReference type="GO" id="GO:0006352">
    <property type="term" value="P:DNA-templated transcription initiation"/>
    <property type="evidence" value="ECO:0007669"/>
    <property type="project" value="InterPro"/>
</dbReference>